<feature type="transmembrane region" description="Helical" evidence="2">
    <location>
        <begin position="52"/>
        <end position="74"/>
    </location>
</feature>
<gene>
    <name evidence="3" type="ORF">F2Q65_01625</name>
</gene>
<feature type="compositionally biased region" description="Polar residues" evidence="1">
    <location>
        <begin position="200"/>
        <end position="209"/>
    </location>
</feature>
<keyword evidence="4" id="KW-1185">Reference proteome</keyword>
<comment type="caution">
    <text evidence="3">The sequence shown here is derived from an EMBL/GenBank/DDBJ whole genome shotgun (WGS) entry which is preliminary data.</text>
</comment>
<feature type="transmembrane region" description="Helical" evidence="2">
    <location>
        <begin position="95"/>
        <end position="115"/>
    </location>
</feature>
<keyword evidence="2" id="KW-0472">Membrane</keyword>
<keyword evidence="2" id="KW-1133">Transmembrane helix</keyword>
<accession>A0A5M8FTY1</accession>
<dbReference type="EMBL" id="VWXX01000002">
    <property type="protein sequence ID" value="KAA6187257.1"/>
    <property type="molecule type" value="Genomic_DNA"/>
</dbReference>
<dbReference type="AlphaFoldDB" id="A0A5M8FTY1"/>
<proteinExistence type="predicted"/>
<name>A0A5M8FTY1_9GAMM</name>
<sequence length="209" mass="22849">MFYAIDDQQKRRAKNPHELAMVNLILFNLAAGIALLAGSMAEPDSVLARYKWLAVAVPLVLSMALILFTWWRAARSQREGPWFVAVHWHLAARRYRALLAAYVVSAAVVSLAFVGGHEHKDLEQRIAQLPPAMQAMERQKLESQDMGSAIWARIGVVPLLLTVMALIMLESGALYQAGRGEVPDGLLQRQPPPEGLAGSATPTTTETGG</sequence>
<evidence type="ECO:0000256" key="1">
    <source>
        <dbReference type="SAM" id="MobiDB-lite"/>
    </source>
</evidence>
<feature type="transmembrane region" description="Helical" evidence="2">
    <location>
        <begin position="150"/>
        <end position="169"/>
    </location>
</feature>
<evidence type="ECO:0000256" key="2">
    <source>
        <dbReference type="SAM" id="Phobius"/>
    </source>
</evidence>
<dbReference type="RefSeq" id="WP_150089762.1">
    <property type="nucleotide sequence ID" value="NZ_JBFUOH010000013.1"/>
</dbReference>
<reference evidence="3 4" key="1">
    <citation type="submission" date="2019-09" db="EMBL/GenBank/DDBJ databases">
        <title>Whole-genome sequence of the purple sulfur bacterium Thiohalocapsa marina DSM 19078.</title>
        <authorList>
            <person name="Kyndt J.A."/>
            <person name="Meyer T.E."/>
        </authorList>
    </citation>
    <scope>NUCLEOTIDE SEQUENCE [LARGE SCALE GENOMIC DNA]</scope>
    <source>
        <strain evidence="3 4">DSM 19078</strain>
    </source>
</reference>
<evidence type="ECO:0000313" key="4">
    <source>
        <dbReference type="Proteomes" id="UP000322981"/>
    </source>
</evidence>
<organism evidence="3 4">
    <name type="scientific">Thiohalocapsa marina</name>
    <dbReference type="NCBI Taxonomy" id="424902"/>
    <lineage>
        <taxon>Bacteria</taxon>
        <taxon>Pseudomonadati</taxon>
        <taxon>Pseudomonadota</taxon>
        <taxon>Gammaproteobacteria</taxon>
        <taxon>Chromatiales</taxon>
        <taxon>Chromatiaceae</taxon>
        <taxon>Thiohalocapsa</taxon>
    </lineage>
</organism>
<protein>
    <submittedName>
        <fullName evidence="3">Uncharacterized protein</fullName>
    </submittedName>
</protein>
<dbReference type="OrthoDB" id="5762913at2"/>
<dbReference type="Proteomes" id="UP000322981">
    <property type="component" value="Unassembled WGS sequence"/>
</dbReference>
<feature type="transmembrane region" description="Helical" evidence="2">
    <location>
        <begin position="20"/>
        <end position="40"/>
    </location>
</feature>
<keyword evidence="2" id="KW-0812">Transmembrane</keyword>
<feature type="region of interest" description="Disordered" evidence="1">
    <location>
        <begin position="184"/>
        <end position="209"/>
    </location>
</feature>
<evidence type="ECO:0000313" key="3">
    <source>
        <dbReference type="EMBL" id="KAA6187257.1"/>
    </source>
</evidence>